<proteinExistence type="predicted"/>
<accession>A0A0G3M4N5</accession>
<gene>
    <name evidence="1" type="ORF">OK18_15580</name>
</gene>
<organism evidence="1 2">
    <name type="scientific">Chryseobacterium gallinarum</name>
    <dbReference type="NCBI Taxonomy" id="1324352"/>
    <lineage>
        <taxon>Bacteria</taxon>
        <taxon>Pseudomonadati</taxon>
        <taxon>Bacteroidota</taxon>
        <taxon>Flavobacteriia</taxon>
        <taxon>Flavobacteriales</taxon>
        <taxon>Weeksellaceae</taxon>
        <taxon>Chryseobacterium group</taxon>
        <taxon>Chryseobacterium</taxon>
    </lineage>
</organism>
<reference evidence="1 2" key="1">
    <citation type="submission" date="2014-11" db="EMBL/GenBank/DDBJ databases">
        <authorList>
            <person name="Park G.-S."/>
            <person name="Hong S.-J."/>
            <person name="Jung B.K."/>
            <person name="Khan A.R."/>
            <person name="Kwak Y."/>
            <person name="Shin J.-H."/>
        </authorList>
    </citation>
    <scope>NUCLEOTIDE SEQUENCE [LARGE SCALE GENOMIC DNA]</scope>
    <source>
        <strain evidence="1 2">DSM 27622</strain>
    </source>
</reference>
<dbReference type="KEGG" id="cgn:OK18_15580"/>
<dbReference type="RefSeq" id="WP_050021331.1">
    <property type="nucleotide sequence ID" value="NZ_CP009928.1"/>
</dbReference>
<protein>
    <submittedName>
        <fullName evidence="1">Uncharacterized protein</fullName>
    </submittedName>
</protein>
<dbReference type="OrthoDB" id="9808953at2"/>
<sequence length="190" mass="20298">MKFEKLFVAAALCAGSVITAQTGIGTPNPDKSSALDVTGTNKGVLIPRISDLNTVATPANGLLVYDLKRQALTQNIGTPANPNWVPISGNIVKFFYMPSISIDTSTLGTGKTLDLYQLYKTQFSTPKVTSTGAPAAIPFFVNATDLYYYVTDFDGNVLRNVSIDANGILRYDVVGTATACSFVNIVFVIK</sequence>
<dbReference type="EMBL" id="CP009928">
    <property type="protein sequence ID" value="AKK73839.1"/>
    <property type="molecule type" value="Genomic_DNA"/>
</dbReference>
<name>A0A0G3M4N5_CHRGL</name>
<dbReference type="STRING" id="1324352.OK18_15580"/>
<dbReference type="Proteomes" id="UP000035213">
    <property type="component" value="Chromosome"/>
</dbReference>
<evidence type="ECO:0000313" key="1">
    <source>
        <dbReference type="EMBL" id="AKK73839.1"/>
    </source>
</evidence>
<dbReference type="AlphaFoldDB" id="A0A0G3M4N5"/>
<dbReference type="PATRIC" id="fig|1324352.5.peg.3248"/>
<evidence type="ECO:0000313" key="2">
    <source>
        <dbReference type="Proteomes" id="UP000035213"/>
    </source>
</evidence>